<dbReference type="SUPFAM" id="SSF46689">
    <property type="entry name" value="Homeodomain-like"/>
    <property type="match status" value="1"/>
</dbReference>
<dbReference type="GO" id="GO:0003677">
    <property type="term" value="F:DNA binding"/>
    <property type="evidence" value="ECO:0007669"/>
    <property type="project" value="UniProtKB-UniRule"/>
</dbReference>
<reference evidence="5" key="1">
    <citation type="submission" date="2022-06" db="EMBL/GenBank/DDBJ databases">
        <title>Aquibacillus sp. a new bacterium isolated from soil saline samples.</title>
        <authorList>
            <person name="Galisteo C."/>
            <person name="De La Haba R."/>
            <person name="Sanchez-Porro C."/>
            <person name="Ventosa A."/>
        </authorList>
    </citation>
    <scope>NUCLEOTIDE SEQUENCE</scope>
    <source>
        <strain evidence="5">JCM 12387</strain>
    </source>
</reference>
<gene>
    <name evidence="5" type="ORF">NC661_03330</name>
</gene>
<evidence type="ECO:0000313" key="6">
    <source>
        <dbReference type="Proteomes" id="UP001145072"/>
    </source>
</evidence>
<evidence type="ECO:0000256" key="3">
    <source>
        <dbReference type="PROSITE-ProRule" id="PRU00335"/>
    </source>
</evidence>
<accession>A0A9X4AIK2</accession>
<organism evidence="5 6">
    <name type="scientific">Aquibacillus koreensis</name>
    <dbReference type="NCBI Taxonomy" id="279446"/>
    <lineage>
        <taxon>Bacteria</taxon>
        <taxon>Bacillati</taxon>
        <taxon>Bacillota</taxon>
        <taxon>Bacilli</taxon>
        <taxon>Bacillales</taxon>
        <taxon>Bacillaceae</taxon>
        <taxon>Aquibacillus</taxon>
    </lineage>
</organism>
<keyword evidence="1" id="KW-0678">Repressor</keyword>
<evidence type="ECO:0000256" key="1">
    <source>
        <dbReference type="ARBA" id="ARBA00022491"/>
    </source>
</evidence>
<dbReference type="Gene3D" id="1.10.357.10">
    <property type="entry name" value="Tetracycline Repressor, domain 2"/>
    <property type="match status" value="1"/>
</dbReference>
<dbReference type="InterPro" id="IPR050624">
    <property type="entry name" value="HTH-type_Tx_Regulator"/>
</dbReference>
<name>A0A9X4AIK2_9BACI</name>
<evidence type="ECO:0000259" key="4">
    <source>
        <dbReference type="PROSITE" id="PS50977"/>
    </source>
</evidence>
<evidence type="ECO:0000313" key="5">
    <source>
        <dbReference type="EMBL" id="MDC3419393.1"/>
    </source>
</evidence>
<dbReference type="Proteomes" id="UP001145072">
    <property type="component" value="Unassembled WGS sequence"/>
</dbReference>
<dbReference type="PROSITE" id="PS50977">
    <property type="entry name" value="HTH_TETR_2"/>
    <property type="match status" value="1"/>
</dbReference>
<feature type="domain" description="HTH tetR-type" evidence="4">
    <location>
        <begin position="1"/>
        <end position="61"/>
    </location>
</feature>
<protein>
    <submittedName>
        <fullName evidence="5">TetR/AcrR family transcriptional regulator</fullName>
    </submittedName>
</protein>
<proteinExistence type="predicted"/>
<keyword evidence="2 3" id="KW-0238">DNA-binding</keyword>
<dbReference type="AlphaFoldDB" id="A0A9X4AIK2"/>
<feature type="DNA-binding region" description="H-T-H motif" evidence="3">
    <location>
        <begin position="24"/>
        <end position="43"/>
    </location>
</feature>
<dbReference type="RefSeq" id="WP_259869859.1">
    <property type="nucleotide sequence ID" value="NZ_JAMQJZ010000002.1"/>
</dbReference>
<dbReference type="EMBL" id="JAMQJZ010000002">
    <property type="protein sequence ID" value="MDC3419393.1"/>
    <property type="molecule type" value="Genomic_DNA"/>
</dbReference>
<dbReference type="PANTHER" id="PTHR43479:SF22">
    <property type="entry name" value="TRANSCRIPTIONAL REGULATOR, TETR FAMILY"/>
    <property type="match status" value="1"/>
</dbReference>
<evidence type="ECO:0000256" key="2">
    <source>
        <dbReference type="ARBA" id="ARBA00023125"/>
    </source>
</evidence>
<dbReference type="PRINTS" id="PR00455">
    <property type="entry name" value="HTHTETR"/>
</dbReference>
<dbReference type="PANTHER" id="PTHR43479">
    <property type="entry name" value="ACREF/ENVCD OPERON REPRESSOR-RELATED"/>
    <property type="match status" value="1"/>
</dbReference>
<dbReference type="InterPro" id="IPR001647">
    <property type="entry name" value="HTH_TetR"/>
</dbReference>
<keyword evidence="6" id="KW-1185">Reference proteome</keyword>
<dbReference type="Pfam" id="PF00440">
    <property type="entry name" value="TetR_N"/>
    <property type="match status" value="1"/>
</dbReference>
<comment type="caution">
    <text evidence="5">The sequence shown here is derived from an EMBL/GenBank/DDBJ whole genome shotgun (WGS) entry which is preliminary data.</text>
</comment>
<dbReference type="InterPro" id="IPR009057">
    <property type="entry name" value="Homeodomain-like_sf"/>
</dbReference>
<sequence>MSKKLELKETAQRIFSENGYHLTSIQQLAKETGMSKGAFYNHFDSKEQLFTELIKDHHAAIFTYHNDSSDHTSHKQLLQKQIETELGLAHKNRSFLLTVFKEFPSKKGNDMTELMEKFRTDLLRMHKQLLEAAYGDAIDLLACDLTVILEGMMKEYMGLIIFYDLKISTVDVSKFIISSLDALVAARQHLQPILKESSLFNTEKLHEPLDHEVLEKLFSELVIAVNSLNIPDDQIKKYQDAVRKLQELEKTDEADPYLVEALLHYLKQEQELRSIIDQLEKMIF</sequence>